<dbReference type="AlphaFoldDB" id="A0A482VH34"/>
<proteinExistence type="predicted"/>
<sequence>MEVFHTRLHKRFSKCIP</sequence>
<name>A0A482VH34_ASBVE</name>
<gene>
    <name evidence="1" type="ORF">BDFB_014819</name>
</gene>
<protein>
    <submittedName>
        <fullName evidence="1">Uncharacterized protein</fullName>
    </submittedName>
</protein>
<comment type="caution">
    <text evidence="1">The sequence shown here is derived from an EMBL/GenBank/DDBJ whole genome shotgun (WGS) entry which is preliminary data.</text>
</comment>
<evidence type="ECO:0000313" key="2">
    <source>
        <dbReference type="Proteomes" id="UP000292052"/>
    </source>
</evidence>
<dbReference type="Proteomes" id="UP000292052">
    <property type="component" value="Unassembled WGS sequence"/>
</dbReference>
<organism evidence="1 2">
    <name type="scientific">Asbolus verrucosus</name>
    <name type="common">Desert ironclad beetle</name>
    <dbReference type="NCBI Taxonomy" id="1661398"/>
    <lineage>
        <taxon>Eukaryota</taxon>
        <taxon>Metazoa</taxon>
        <taxon>Ecdysozoa</taxon>
        <taxon>Arthropoda</taxon>
        <taxon>Hexapoda</taxon>
        <taxon>Insecta</taxon>
        <taxon>Pterygota</taxon>
        <taxon>Neoptera</taxon>
        <taxon>Endopterygota</taxon>
        <taxon>Coleoptera</taxon>
        <taxon>Polyphaga</taxon>
        <taxon>Cucujiformia</taxon>
        <taxon>Tenebrionidae</taxon>
        <taxon>Pimeliinae</taxon>
        <taxon>Asbolus</taxon>
    </lineage>
</organism>
<accession>A0A482VH34</accession>
<evidence type="ECO:0000313" key="1">
    <source>
        <dbReference type="EMBL" id="RZC32191.1"/>
    </source>
</evidence>
<reference evidence="1 2" key="1">
    <citation type="submission" date="2017-03" db="EMBL/GenBank/DDBJ databases">
        <title>Genome of the blue death feigning beetle - Asbolus verrucosus.</title>
        <authorList>
            <person name="Rider S.D."/>
        </authorList>
    </citation>
    <scope>NUCLEOTIDE SEQUENCE [LARGE SCALE GENOMIC DNA]</scope>
    <source>
        <strain evidence="1">Butters</strain>
        <tissue evidence="1">Head and leg muscle</tissue>
    </source>
</reference>
<keyword evidence="2" id="KW-1185">Reference proteome</keyword>
<dbReference type="EMBL" id="QDEB01099273">
    <property type="protein sequence ID" value="RZC32191.1"/>
    <property type="molecule type" value="Genomic_DNA"/>
</dbReference>